<dbReference type="Gene3D" id="1.25.40.10">
    <property type="entry name" value="Tetratricopeptide repeat domain"/>
    <property type="match status" value="3"/>
</dbReference>
<evidence type="ECO:0000256" key="2">
    <source>
        <dbReference type="SAM" id="Coils"/>
    </source>
</evidence>
<feature type="repeat" description="TPR" evidence="1">
    <location>
        <begin position="291"/>
        <end position="324"/>
    </location>
</feature>
<keyword evidence="2" id="KW-0175">Coiled coil</keyword>
<dbReference type="EMBL" id="VXRG01000149">
    <property type="protein sequence ID" value="MXY95368.1"/>
    <property type="molecule type" value="Genomic_DNA"/>
</dbReference>
<dbReference type="SMART" id="SM00028">
    <property type="entry name" value="TPR"/>
    <property type="match status" value="8"/>
</dbReference>
<dbReference type="SUPFAM" id="SSF81901">
    <property type="entry name" value="HCP-like"/>
    <property type="match status" value="1"/>
</dbReference>
<sequence>MDLDWTYRPRRRRRRGCFVLSGLVLLLAVYLYVQRPDWLVRQPPPPATTPTPSALFWQTKAEAHIAAGNFNEAASALERMAELEPEYAYPLVALAGLHLMARRVEEAHALTQKAVRLEPKNVDALAMHARVLDWRGNYESASDFAFQALELEPDNPDVLAVLGEIYSDVGSYAVALDYLEEALAIDPANVMARRNLGYLYEIQREHENAIVEYRRAIELAPNRPDLFIELGRQYERLEEWELAIETYEEAVAAGETAFALDALGWTLWKSGDHLQALRILRRAAEMEPENGLVLAHLGMAYYRRLNYESASETLEKALELLDEDEINAQFTLTLGLSHVYKKPQECDRAVPWLNKTLEFAPGLSSALHGLRRCSTG</sequence>
<organism evidence="4">
    <name type="scientific">Caldilineaceae bacterium SB0664_bin_27</name>
    <dbReference type="NCBI Taxonomy" id="2605260"/>
    <lineage>
        <taxon>Bacteria</taxon>
        <taxon>Bacillati</taxon>
        <taxon>Chloroflexota</taxon>
        <taxon>Caldilineae</taxon>
        <taxon>Caldilineales</taxon>
        <taxon>Caldilineaceae</taxon>
    </lineage>
</organism>
<dbReference type="InterPro" id="IPR019734">
    <property type="entry name" value="TPR_rpt"/>
</dbReference>
<evidence type="ECO:0000313" key="4">
    <source>
        <dbReference type="EMBL" id="MXY95368.1"/>
    </source>
</evidence>
<keyword evidence="3" id="KW-1133">Transmembrane helix</keyword>
<reference evidence="4" key="1">
    <citation type="submission" date="2019-09" db="EMBL/GenBank/DDBJ databases">
        <title>Characterisation of the sponge microbiome using genome-centric metagenomics.</title>
        <authorList>
            <person name="Engelberts J.P."/>
            <person name="Robbins S.J."/>
            <person name="De Goeij J.M."/>
            <person name="Aranda M."/>
            <person name="Bell S.C."/>
            <person name="Webster N.S."/>
        </authorList>
    </citation>
    <scope>NUCLEOTIDE SEQUENCE</scope>
    <source>
        <strain evidence="4">SB0664_bin_27</strain>
    </source>
</reference>
<dbReference type="Pfam" id="PF13432">
    <property type="entry name" value="TPR_16"/>
    <property type="match status" value="1"/>
</dbReference>
<dbReference type="PANTHER" id="PTHR12558:SF13">
    <property type="entry name" value="CELL DIVISION CYCLE PROTEIN 27 HOMOLOG"/>
    <property type="match status" value="1"/>
</dbReference>
<feature type="repeat" description="TPR" evidence="1">
    <location>
        <begin position="54"/>
        <end position="87"/>
    </location>
</feature>
<comment type="caution">
    <text evidence="4">The sequence shown here is derived from an EMBL/GenBank/DDBJ whole genome shotgun (WGS) entry which is preliminary data.</text>
</comment>
<keyword evidence="3" id="KW-0472">Membrane</keyword>
<feature type="coiled-coil region" evidence="2">
    <location>
        <begin position="230"/>
        <end position="257"/>
    </location>
</feature>
<feature type="transmembrane region" description="Helical" evidence="3">
    <location>
        <begin position="16"/>
        <end position="33"/>
    </location>
</feature>
<accession>A0A6B0Z157</accession>
<gene>
    <name evidence="4" type="ORF">F4Y42_18155</name>
</gene>
<keyword evidence="1" id="KW-0802">TPR repeat</keyword>
<protein>
    <submittedName>
        <fullName evidence="4">Tetratricopeptide repeat protein</fullName>
    </submittedName>
</protein>
<proteinExistence type="predicted"/>
<name>A0A6B0Z157_9CHLR</name>
<feature type="repeat" description="TPR" evidence="1">
    <location>
        <begin position="156"/>
        <end position="189"/>
    </location>
</feature>
<feature type="repeat" description="TPR" evidence="1">
    <location>
        <begin position="190"/>
        <end position="223"/>
    </location>
</feature>
<dbReference type="PANTHER" id="PTHR12558">
    <property type="entry name" value="CELL DIVISION CYCLE 16,23,27"/>
    <property type="match status" value="1"/>
</dbReference>
<dbReference type="InterPro" id="IPR011990">
    <property type="entry name" value="TPR-like_helical_dom_sf"/>
</dbReference>
<evidence type="ECO:0000256" key="1">
    <source>
        <dbReference type="PROSITE-ProRule" id="PRU00339"/>
    </source>
</evidence>
<dbReference type="Pfam" id="PF14559">
    <property type="entry name" value="TPR_19"/>
    <property type="match status" value="2"/>
</dbReference>
<dbReference type="AlphaFoldDB" id="A0A6B0Z157"/>
<feature type="repeat" description="TPR" evidence="1">
    <location>
        <begin position="224"/>
        <end position="257"/>
    </location>
</feature>
<dbReference type="PROSITE" id="PS50005">
    <property type="entry name" value="TPR"/>
    <property type="match status" value="5"/>
</dbReference>
<evidence type="ECO:0000256" key="3">
    <source>
        <dbReference type="SAM" id="Phobius"/>
    </source>
</evidence>
<keyword evidence="3" id="KW-0812">Transmembrane</keyword>
<dbReference type="SUPFAM" id="SSF48452">
    <property type="entry name" value="TPR-like"/>
    <property type="match status" value="1"/>
</dbReference>